<organism evidence="3 4">
    <name type="scientific">Geothermobacter ehrlichii</name>
    <dbReference type="NCBI Taxonomy" id="213224"/>
    <lineage>
        <taxon>Bacteria</taxon>
        <taxon>Pseudomonadati</taxon>
        <taxon>Thermodesulfobacteriota</taxon>
        <taxon>Desulfuromonadia</taxon>
        <taxon>Desulfuromonadales</taxon>
        <taxon>Geothermobacteraceae</taxon>
        <taxon>Geothermobacter</taxon>
    </lineage>
</organism>
<proteinExistence type="predicted"/>
<dbReference type="InterPro" id="IPR036280">
    <property type="entry name" value="Multihaem_cyt_sf"/>
</dbReference>
<gene>
    <name evidence="3" type="ORF">EDC39_102186</name>
</gene>
<sequence length="427" mass="47571">MRLFLLCLFLLLPAGQLLAADCAGCHDDRTPGIVDQWRQSAHARAGIGCADCHGEDHERILDGQVRVSATVCGRCHDREWRQHAASRHGLGLHSGWGCTRNLPGRDRNECAFCHRGGTALPVSTVNCARFLEQSSAMGQVGCNRCHQVENACGSCHGNHLTDLSIVRDPQVCAKCHMGPDHPQWEMWQTSQHGQLWRLKGEKVAPSCQGCHMPDGTHDVSGGIAHTPGGKSLADDLAPARREAMLDVCSRCHAASFVRRELERGDAVLAESRDLVEEAAELIEDLASRGLLRPMPEDRPPHPLRGKSLVLDGQMLYEDTSGIESLFFRLKKFAFAKTWKGAFHQNPAWAHWYGNAELKLLLEQIRSEADRLEHFATGEKAVSESQVDRTTSELDRLRREHERGRLDDAAYRKARTELLESWLKKDAP</sequence>
<reference evidence="3 4" key="1">
    <citation type="submission" date="2019-07" db="EMBL/GenBank/DDBJ databases">
        <title>Genomic Encyclopedia of Type Strains, Phase IV (KMG-IV): sequencing the most valuable type-strain genomes for metagenomic binning, comparative biology and taxonomic classification.</title>
        <authorList>
            <person name="Goeker M."/>
        </authorList>
    </citation>
    <scope>NUCLEOTIDE SEQUENCE [LARGE SCALE GENOMIC DNA]</scope>
    <source>
        <strain evidence="3 4">SS015</strain>
    </source>
</reference>
<dbReference type="InterPro" id="IPR051829">
    <property type="entry name" value="Multiheme_Cytochr_ET"/>
</dbReference>
<name>A0A5D3WPP3_9BACT</name>
<feature type="signal peptide" evidence="2">
    <location>
        <begin position="1"/>
        <end position="19"/>
    </location>
</feature>
<dbReference type="EMBL" id="VNIB01000002">
    <property type="protein sequence ID" value="TYO99661.1"/>
    <property type="molecule type" value="Genomic_DNA"/>
</dbReference>
<dbReference type="Proteomes" id="UP000324159">
    <property type="component" value="Unassembled WGS sequence"/>
</dbReference>
<accession>A0A5D3WPP3</accession>
<comment type="caution">
    <text evidence="3">The sequence shown here is derived from an EMBL/GenBank/DDBJ whole genome shotgun (WGS) entry which is preliminary data.</text>
</comment>
<dbReference type="AlphaFoldDB" id="A0A5D3WPP3"/>
<dbReference type="OrthoDB" id="9814800at2"/>
<evidence type="ECO:0000256" key="1">
    <source>
        <dbReference type="ARBA" id="ARBA00022729"/>
    </source>
</evidence>
<protein>
    <submittedName>
        <fullName evidence="3">Multi-heme cytochrome with CxxCH motif</fullName>
    </submittedName>
</protein>
<dbReference type="Pfam" id="PF13447">
    <property type="entry name" value="Multi-haem_cyto"/>
    <property type="match status" value="1"/>
</dbReference>
<dbReference type="Gene3D" id="1.10.780.10">
    <property type="entry name" value="Hydroxylamine Oxidoreductase, Chain A, domain 1"/>
    <property type="match status" value="1"/>
</dbReference>
<dbReference type="PANTHER" id="PTHR35038:SF8">
    <property type="entry name" value="C-TYPE POLYHEME CYTOCHROME OMCC"/>
    <property type="match status" value="1"/>
</dbReference>
<dbReference type="SUPFAM" id="SSF48695">
    <property type="entry name" value="Multiheme cytochromes"/>
    <property type="match status" value="1"/>
</dbReference>
<evidence type="ECO:0000313" key="4">
    <source>
        <dbReference type="Proteomes" id="UP000324159"/>
    </source>
</evidence>
<dbReference type="PANTHER" id="PTHR35038">
    <property type="entry name" value="DISSIMILATORY SULFITE REDUCTASE SIRA"/>
    <property type="match status" value="1"/>
</dbReference>
<dbReference type="GO" id="GO:0016491">
    <property type="term" value="F:oxidoreductase activity"/>
    <property type="evidence" value="ECO:0007669"/>
    <property type="project" value="TreeGrafter"/>
</dbReference>
<dbReference type="RefSeq" id="WP_148894962.1">
    <property type="nucleotide sequence ID" value="NZ_VNIB01000002.1"/>
</dbReference>
<keyword evidence="1 2" id="KW-0732">Signal</keyword>
<keyword evidence="4" id="KW-1185">Reference proteome</keyword>
<dbReference type="Gene3D" id="1.20.850.10">
    <property type="entry name" value="Hydroxylamine Oxidoreductase, Chain A, domain 2"/>
    <property type="match status" value="1"/>
</dbReference>
<evidence type="ECO:0000256" key="2">
    <source>
        <dbReference type="SAM" id="SignalP"/>
    </source>
</evidence>
<evidence type="ECO:0000313" key="3">
    <source>
        <dbReference type="EMBL" id="TYO99661.1"/>
    </source>
</evidence>
<feature type="chain" id="PRO_5022789562" evidence="2">
    <location>
        <begin position="20"/>
        <end position="427"/>
    </location>
</feature>